<dbReference type="AlphaFoldDB" id="A0A845QSL0"/>
<keyword evidence="3" id="KW-0229">DNA integration</keyword>
<dbReference type="RefSeq" id="WP_160196288.1">
    <property type="nucleotide sequence ID" value="NZ_QXXA01000004.1"/>
</dbReference>
<evidence type="ECO:0000256" key="2">
    <source>
        <dbReference type="ARBA" id="ARBA00008857"/>
    </source>
</evidence>
<feature type="domain" description="Tyr recombinase" evidence="6">
    <location>
        <begin position="179"/>
        <end position="385"/>
    </location>
</feature>
<sequence length="394" mass="46317">MPKTRTKANGEGTIYTQTRNNKKYYRGQIAIGYDEKGNLIRKSFSGYDKKDVLKRMNEYQYKMNTGLISEDDKITLQEWFYTWLFEFRKIDLKPSSFERYEGIYRNYIENSPIAKKKLADIRPAHIQKYMNTLLETKPISTVHTVSKFLSTCLNEAVKQNYIQKNHCKSIKLPKRVKEESFTVFTLDEQKQFIESIKNHKYQMAFLLNLGTGLRLGELLALKWDDIDFDNNTVNINKALKRVTFVDKEGKRNNKIIEQTPKTESSNRTVPIPDNIINKLKKYKVKQLETKLKNKEFYEEKNYIFCDKYGHPLDPKNIPRNFKSILKKAGIREIKYHSLRHTYATRLFEADVPIKTVQSLLGHSDITTTMNIYTHVTKEKKSEAADKINNLFSVQ</sequence>
<proteinExistence type="inferred from homology"/>
<comment type="similarity">
    <text evidence="2">Belongs to the 'phage' integrase family.</text>
</comment>
<evidence type="ECO:0000313" key="7">
    <source>
        <dbReference type="EMBL" id="NBI05797.1"/>
    </source>
</evidence>
<reference evidence="7 8" key="1">
    <citation type="submission" date="2018-08" db="EMBL/GenBank/DDBJ databases">
        <title>Murine metabolic-syndrome-specific gut microbial biobank.</title>
        <authorList>
            <person name="Liu C."/>
        </authorList>
    </citation>
    <scope>NUCLEOTIDE SEQUENCE [LARGE SCALE GENOMIC DNA]</scope>
    <source>
        <strain evidence="7 8">583</strain>
    </source>
</reference>
<comment type="function">
    <text evidence="1">Site-specific tyrosine recombinase, which acts by catalyzing the cutting and rejoining of the recombining DNA molecules.</text>
</comment>
<dbReference type="PANTHER" id="PTHR30349:SF41">
    <property type="entry name" value="INTEGRASE_RECOMBINASE PROTEIN MJ0367-RELATED"/>
    <property type="match status" value="1"/>
</dbReference>
<dbReference type="InterPro" id="IPR010998">
    <property type="entry name" value="Integrase_recombinase_N"/>
</dbReference>
<gene>
    <name evidence="7" type="ORF">D3Z33_02870</name>
</gene>
<dbReference type="Gene3D" id="1.10.150.130">
    <property type="match status" value="1"/>
</dbReference>
<dbReference type="Proteomes" id="UP000467132">
    <property type="component" value="Unassembled WGS sequence"/>
</dbReference>
<dbReference type="PANTHER" id="PTHR30349">
    <property type="entry name" value="PHAGE INTEGRASE-RELATED"/>
    <property type="match status" value="1"/>
</dbReference>
<dbReference type="CDD" id="cd01189">
    <property type="entry name" value="INT_ICEBs1_C_like"/>
    <property type="match status" value="1"/>
</dbReference>
<comment type="caution">
    <text evidence="7">The sequence shown here is derived from an EMBL/GenBank/DDBJ whole genome shotgun (WGS) entry which is preliminary data.</text>
</comment>
<evidence type="ECO:0000256" key="3">
    <source>
        <dbReference type="ARBA" id="ARBA00022908"/>
    </source>
</evidence>
<dbReference type="EMBL" id="QXXA01000004">
    <property type="protein sequence ID" value="NBI05797.1"/>
    <property type="molecule type" value="Genomic_DNA"/>
</dbReference>
<evidence type="ECO:0000256" key="4">
    <source>
        <dbReference type="ARBA" id="ARBA00023125"/>
    </source>
</evidence>
<dbReference type="GO" id="GO:0003677">
    <property type="term" value="F:DNA binding"/>
    <property type="evidence" value="ECO:0007669"/>
    <property type="project" value="UniProtKB-KW"/>
</dbReference>
<dbReference type="PROSITE" id="PS51898">
    <property type="entry name" value="TYR_RECOMBINASE"/>
    <property type="match status" value="1"/>
</dbReference>
<dbReference type="Pfam" id="PF00589">
    <property type="entry name" value="Phage_integrase"/>
    <property type="match status" value="1"/>
</dbReference>
<dbReference type="OrthoDB" id="9785687at2"/>
<evidence type="ECO:0000256" key="1">
    <source>
        <dbReference type="ARBA" id="ARBA00003283"/>
    </source>
</evidence>
<dbReference type="GO" id="GO:0015074">
    <property type="term" value="P:DNA integration"/>
    <property type="evidence" value="ECO:0007669"/>
    <property type="project" value="UniProtKB-KW"/>
</dbReference>
<keyword evidence="4" id="KW-0238">DNA-binding</keyword>
<dbReference type="InterPro" id="IPR013762">
    <property type="entry name" value="Integrase-like_cat_sf"/>
</dbReference>
<accession>A0A845QSL0</accession>
<dbReference type="InterPro" id="IPR004107">
    <property type="entry name" value="Integrase_SAM-like_N"/>
</dbReference>
<dbReference type="InterPro" id="IPR002104">
    <property type="entry name" value="Integrase_catalytic"/>
</dbReference>
<keyword evidence="8" id="KW-1185">Reference proteome</keyword>
<evidence type="ECO:0000313" key="8">
    <source>
        <dbReference type="Proteomes" id="UP000467132"/>
    </source>
</evidence>
<dbReference type="InterPro" id="IPR050090">
    <property type="entry name" value="Tyrosine_recombinase_XerCD"/>
</dbReference>
<dbReference type="SUPFAM" id="SSF56349">
    <property type="entry name" value="DNA breaking-rejoining enzymes"/>
    <property type="match status" value="1"/>
</dbReference>
<dbReference type="Pfam" id="PF14659">
    <property type="entry name" value="Phage_int_SAM_3"/>
    <property type="match status" value="1"/>
</dbReference>
<organism evidence="7 8">
    <name type="scientific">Senegalia massiliensis</name>
    <dbReference type="NCBI Taxonomy" id="1720316"/>
    <lineage>
        <taxon>Bacteria</taxon>
        <taxon>Bacillati</taxon>
        <taxon>Bacillota</taxon>
        <taxon>Clostridia</taxon>
        <taxon>Eubacteriales</taxon>
        <taxon>Clostridiaceae</taxon>
        <taxon>Senegalia</taxon>
    </lineage>
</organism>
<dbReference type="GO" id="GO:0006310">
    <property type="term" value="P:DNA recombination"/>
    <property type="evidence" value="ECO:0007669"/>
    <property type="project" value="UniProtKB-KW"/>
</dbReference>
<protein>
    <submittedName>
        <fullName evidence="7">Site-specific integrase</fullName>
    </submittedName>
</protein>
<evidence type="ECO:0000256" key="5">
    <source>
        <dbReference type="ARBA" id="ARBA00023172"/>
    </source>
</evidence>
<keyword evidence="5" id="KW-0233">DNA recombination</keyword>
<name>A0A845QSL0_9CLOT</name>
<dbReference type="InterPro" id="IPR011010">
    <property type="entry name" value="DNA_brk_join_enz"/>
</dbReference>
<dbReference type="Gene3D" id="1.10.443.10">
    <property type="entry name" value="Intergrase catalytic core"/>
    <property type="match status" value="1"/>
</dbReference>
<evidence type="ECO:0000259" key="6">
    <source>
        <dbReference type="PROSITE" id="PS51898"/>
    </source>
</evidence>